<gene>
    <name evidence="4" type="ORF">DYI28_28395</name>
    <name evidence="3" type="ORF">F3D71_08185</name>
    <name evidence="2" type="ORF">F3F51_24465</name>
</gene>
<dbReference type="Proteomes" id="UP000318823">
    <property type="component" value="Chromosome"/>
</dbReference>
<feature type="transmembrane region" description="Helical" evidence="1">
    <location>
        <begin position="134"/>
        <end position="159"/>
    </location>
</feature>
<protein>
    <recommendedName>
        <fullName evidence="8">O-antigen ligase family protein</fullName>
    </recommendedName>
</protein>
<reference evidence="4" key="2">
    <citation type="journal article" date="2018" name="Nature">
        <title>Human gut bacteria contain acquired interbacterial defence systems.</title>
        <authorList>
            <person name="Ross B.D."/>
            <person name="Verster A.J."/>
            <person name="Radey M.C."/>
            <person name="Schmidtke D.T."/>
            <person name="Pope C.E."/>
            <person name="Hoffman L.R."/>
            <person name="Hajjar A."/>
            <person name="Peterson S.B."/>
            <person name="Borenstein E."/>
            <person name="Mougous J."/>
        </authorList>
    </citation>
    <scope>NUCLEOTIDE SEQUENCE</scope>
    <source>
        <strain evidence="4">3725 D1 iv</strain>
    </source>
</reference>
<dbReference type="EMBL" id="VWLX01000025">
    <property type="protein sequence ID" value="KAA3799506.1"/>
    <property type="molecule type" value="Genomic_DNA"/>
</dbReference>
<feature type="transmembrane region" description="Helical" evidence="1">
    <location>
        <begin position="36"/>
        <end position="55"/>
    </location>
</feature>
<proteinExistence type="predicted"/>
<dbReference type="AlphaFoldDB" id="A0A515IYL4"/>
<dbReference type="Proteomes" id="UP000460135">
    <property type="component" value="Unassembled WGS sequence"/>
</dbReference>
<reference evidence="5" key="1">
    <citation type="journal article" date="2018" name="J. Anim. Genet.">
        <title>Acquired interbacterial defense systems protect against interspecies antagonism in the human gut microbiome.</title>
        <authorList>
            <person name="Ross B.D."/>
            <person name="Verster A.J."/>
            <person name="Radey M.C."/>
            <person name="Schmidtke D.T."/>
            <person name="Pope C.E."/>
            <person name="Hoffman L.R."/>
            <person name="Hajjar A."/>
            <person name="Peterson S.B."/>
            <person name="Borenstein E."/>
            <person name="Mougous J."/>
        </authorList>
    </citation>
    <scope>NUCLEOTIDE SEQUENCE [LARGE SCALE GENOMIC DNA]</scope>
    <source>
        <strain evidence="5">3725 D1 iv</strain>
    </source>
</reference>
<dbReference type="EMBL" id="CP041395">
    <property type="protein sequence ID" value="QDM12309.1"/>
    <property type="molecule type" value="Genomic_DNA"/>
</dbReference>
<keyword evidence="1" id="KW-1133">Transmembrane helix</keyword>
<feature type="transmembrane region" description="Helical" evidence="1">
    <location>
        <begin position="204"/>
        <end position="237"/>
    </location>
</feature>
<feature type="transmembrane region" description="Helical" evidence="1">
    <location>
        <begin position="249"/>
        <end position="267"/>
    </location>
</feature>
<name>A0A515IYL4_BACOV</name>
<feature type="transmembrane region" description="Helical" evidence="1">
    <location>
        <begin position="67"/>
        <end position="86"/>
    </location>
</feature>
<dbReference type="EMBL" id="VWLE01000081">
    <property type="protein sequence ID" value="KAA3952768.1"/>
    <property type="molecule type" value="Genomic_DNA"/>
</dbReference>
<reference evidence="4" key="4">
    <citation type="submission" date="2019-07" db="EMBL/GenBank/DDBJ databases">
        <authorList>
            <person name="Ross B.D."/>
            <person name="Verster A.J."/>
            <person name="Radey M.C."/>
            <person name="Schmidtke D.T."/>
            <person name="Pope C.E."/>
            <person name="Hoffman L.R."/>
            <person name="Hajjar A."/>
            <person name="Peterson S.B."/>
            <person name="Borenstein E."/>
            <person name="Mougous J.D."/>
        </authorList>
    </citation>
    <scope>NUCLEOTIDE SEQUENCE</scope>
    <source>
        <strain evidence="4">3725 D1 iv</strain>
    </source>
</reference>
<feature type="transmembrane region" description="Helical" evidence="1">
    <location>
        <begin position="179"/>
        <end position="197"/>
    </location>
</feature>
<organism evidence="2 7">
    <name type="scientific">Bacteroides ovatus</name>
    <dbReference type="NCBI Taxonomy" id="28116"/>
    <lineage>
        <taxon>Bacteria</taxon>
        <taxon>Pseudomonadati</taxon>
        <taxon>Bacteroidota</taxon>
        <taxon>Bacteroidia</taxon>
        <taxon>Bacteroidales</taxon>
        <taxon>Bacteroidaceae</taxon>
        <taxon>Bacteroides</taxon>
    </lineage>
</organism>
<keyword evidence="1" id="KW-0472">Membrane</keyword>
<feature type="transmembrane region" description="Helical" evidence="1">
    <location>
        <begin position="395"/>
        <end position="419"/>
    </location>
</feature>
<evidence type="ECO:0000313" key="7">
    <source>
        <dbReference type="Proteomes" id="UP000460135"/>
    </source>
</evidence>
<evidence type="ECO:0000313" key="5">
    <source>
        <dbReference type="Proteomes" id="UP000318823"/>
    </source>
</evidence>
<evidence type="ECO:0000313" key="3">
    <source>
        <dbReference type="EMBL" id="KAA3952768.1"/>
    </source>
</evidence>
<feature type="transmembrane region" description="Helical" evidence="1">
    <location>
        <begin position="9"/>
        <end position="30"/>
    </location>
</feature>
<feature type="transmembrane region" description="Helical" evidence="1">
    <location>
        <begin position="106"/>
        <end position="127"/>
    </location>
</feature>
<dbReference type="RefSeq" id="WP_042994474.1">
    <property type="nucleotide sequence ID" value="NZ_CAAKNR010000156.1"/>
</dbReference>
<accession>A0A515IYL4</accession>
<feature type="transmembrane region" description="Helical" evidence="1">
    <location>
        <begin position="359"/>
        <end position="375"/>
    </location>
</feature>
<evidence type="ECO:0000313" key="2">
    <source>
        <dbReference type="EMBL" id="KAA3799506.1"/>
    </source>
</evidence>
<evidence type="ECO:0008006" key="8">
    <source>
        <dbReference type="Google" id="ProtNLM"/>
    </source>
</evidence>
<dbReference type="Proteomes" id="UP000323717">
    <property type="component" value="Unassembled WGS sequence"/>
</dbReference>
<sequence>MLHTNNKLYWLYSLLIFLTLYTDSPLSTYLGAFGESMLPSISLCLYILFALTNRINRTDSFVRKFSFLIKVTTLLSLIAFFIYPLFDISYTQLGESLFVKLVKLWLTFQAYICYLLLLINIAGDYTIERILKPFFWGFVGLTIILLIEFYQSPYAFTYLHTLHADIYYRIRLLTPESSATALMLEVFFVLSVFYTYYVRQSKFLLLGVLICAGLHIALSGSKTLLAIICISGILLFFQRAKYMFSFKGLLVMTGFVIGGGYVASFILPKLIESSMNDLENYTSVVTRFYSIFIGYSIGICFPLGTGFQTYMYLFPEMMRNNLFLIDMINMPLRSDEVISLATSGDDNAVAAKSFLGQSSIYWGIIGTYFFIKNYVKLYSCSKTNIKKGNSLFKMLLILIIVQLLFSSGLDYCVIALFFVHIRIKNDYKPIKIRIHGGDFFNKQKILCKSLNTND</sequence>
<feature type="transmembrane region" description="Helical" evidence="1">
    <location>
        <begin position="288"/>
        <end position="313"/>
    </location>
</feature>
<keyword evidence="1" id="KW-0812">Transmembrane</keyword>
<evidence type="ECO:0000256" key="1">
    <source>
        <dbReference type="SAM" id="Phobius"/>
    </source>
</evidence>
<reference evidence="6 7" key="3">
    <citation type="journal article" date="2019" name="Nat. Med.">
        <title>A library of human gut bacterial isolates paired with longitudinal multiomics data enables mechanistic microbiome research.</title>
        <authorList>
            <person name="Poyet M."/>
            <person name="Groussin M."/>
            <person name="Gibbons S.M."/>
            <person name="Avila-Pacheco J."/>
            <person name="Jiang X."/>
            <person name="Kearney S.M."/>
            <person name="Perrotta A.R."/>
            <person name="Berdy B."/>
            <person name="Zhao S."/>
            <person name="Lieberman T.D."/>
            <person name="Swanson P.K."/>
            <person name="Smith M."/>
            <person name="Roesemann S."/>
            <person name="Alexander J.E."/>
            <person name="Rich S.A."/>
            <person name="Livny J."/>
            <person name="Vlamakis H."/>
            <person name="Clish C."/>
            <person name="Bullock K."/>
            <person name="Deik A."/>
            <person name="Scott J."/>
            <person name="Pierce K.A."/>
            <person name="Xavier R.J."/>
            <person name="Alm E.J."/>
        </authorList>
    </citation>
    <scope>NUCLEOTIDE SEQUENCE [LARGE SCALE GENOMIC DNA]</scope>
    <source>
        <strain evidence="3 6">BIOML-A163</strain>
        <strain evidence="2 7">BIOML-A183</strain>
    </source>
</reference>
<evidence type="ECO:0000313" key="6">
    <source>
        <dbReference type="Proteomes" id="UP000323717"/>
    </source>
</evidence>
<evidence type="ECO:0000313" key="4">
    <source>
        <dbReference type="EMBL" id="QDM12309.1"/>
    </source>
</evidence>